<reference evidence="3" key="1">
    <citation type="submission" date="2023-06" db="EMBL/GenBank/DDBJ databases">
        <title>Genome-scale phylogeny and comparative genomics of the fungal order Sordariales.</title>
        <authorList>
            <consortium name="Lawrence Berkeley National Laboratory"/>
            <person name="Hensen N."/>
            <person name="Bonometti L."/>
            <person name="Westerberg I."/>
            <person name="Brannstrom I.O."/>
            <person name="Guillou S."/>
            <person name="Cros-Aarteil S."/>
            <person name="Calhoun S."/>
            <person name="Haridas S."/>
            <person name="Kuo A."/>
            <person name="Mondo S."/>
            <person name="Pangilinan J."/>
            <person name="Riley R."/>
            <person name="Labutti K."/>
            <person name="Andreopoulos B."/>
            <person name="Lipzen A."/>
            <person name="Chen C."/>
            <person name="Yanf M."/>
            <person name="Daum C."/>
            <person name="Ng V."/>
            <person name="Clum A."/>
            <person name="Steindorff A."/>
            <person name="Ohm R."/>
            <person name="Martin F."/>
            <person name="Silar P."/>
            <person name="Natvig D."/>
            <person name="Lalanne C."/>
            <person name="Gautier V."/>
            <person name="Ament-Velasquez S.L."/>
            <person name="Kruys A."/>
            <person name="Hutchinson M.I."/>
            <person name="Powell A.J."/>
            <person name="Barry K."/>
            <person name="Miller A.N."/>
            <person name="Grigoriev I.V."/>
            <person name="Debuchy R."/>
            <person name="Gladieux P."/>
            <person name="Thoren M.H."/>
            <person name="Johannesson H."/>
        </authorList>
    </citation>
    <scope>NUCLEOTIDE SEQUENCE</scope>
    <source>
        <strain evidence="3">PSN4</strain>
    </source>
</reference>
<feature type="region of interest" description="Disordered" evidence="1">
    <location>
        <begin position="1"/>
        <end position="24"/>
    </location>
</feature>
<accession>A0AAJ0BIK1</accession>
<evidence type="ECO:0000256" key="1">
    <source>
        <dbReference type="SAM" id="MobiDB-lite"/>
    </source>
</evidence>
<dbReference type="PROSITE" id="PS51186">
    <property type="entry name" value="GNAT"/>
    <property type="match status" value="1"/>
</dbReference>
<dbReference type="AlphaFoldDB" id="A0AAJ0BIK1"/>
<dbReference type="PANTHER" id="PTHR42791">
    <property type="entry name" value="GNAT FAMILY ACETYLTRANSFERASE"/>
    <property type="match status" value="1"/>
</dbReference>
<protein>
    <recommendedName>
        <fullName evidence="2">N-acetyltransferase domain-containing protein</fullName>
    </recommendedName>
</protein>
<dbReference type="Proteomes" id="UP001239445">
    <property type="component" value="Unassembled WGS sequence"/>
</dbReference>
<dbReference type="SUPFAM" id="SSF55729">
    <property type="entry name" value="Acyl-CoA N-acyltransferases (Nat)"/>
    <property type="match status" value="1"/>
</dbReference>
<dbReference type="Pfam" id="PF00583">
    <property type="entry name" value="Acetyltransf_1"/>
    <property type="match status" value="1"/>
</dbReference>
<dbReference type="EMBL" id="MU839828">
    <property type="protein sequence ID" value="KAK1758881.1"/>
    <property type="molecule type" value="Genomic_DNA"/>
</dbReference>
<dbReference type="PANTHER" id="PTHR42791:SF2">
    <property type="entry name" value="N-ACETYLTRANSFERASE DOMAIN-CONTAINING PROTEIN"/>
    <property type="match status" value="1"/>
</dbReference>
<sequence>MEDNSRIEAGGEEPRKTPAVPAIDGNNSFTITGVKVTDGPALAANNIPAFWAYPHWRESWRHRTLEYHISQVALRYPRTLLRDRERARHQKVVDSKTGKIIGYARWMLPASHVTVQAGGLDLVGEGDAEGGTPAWPEAQIPAVSADEEAEILRVAETAVWDPDEDTPNPALDELREVEKEILTGEKPYLVLDYLVVNTAHQRRGVGTALVRSGLKEAVKLGLDVYVHAMPNGIGLYKRLGFREERRPTKKEGSSGNCLLIYEHHAGVVG</sequence>
<dbReference type="InterPro" id="IPR016181">
    <property type="entry name" value="Acyl_CoA_acyltransferase"/>
</dbReference>
<gene>
    <name evidence="3" type="ORF">QBC47DRAFT_96605</name>
</gene>
<dbReference type="InterPro" id="IPR000182">
    <property type="entry name" value="GNAT_dom"/>
</dbReference>
<proteinExistence type="predicted"/>
<dbReference type="CDD" id="cd04301">
    <property type="entry name" value="NAT_SF"/>
    <property type="match status" value="1"/>
</dbReference>
<comment type="caution">
    <text evidence="3">The sequence shown here is derived from an EMBL/GenBank/DDBJ whole genome shotgun (WGS) entry which is preliminary data.</text>
</comment>
<dbReference type="InterPro" id="IPR052523">
    <property type="entry name" value="Trichothecene_AcTrans"/>
</dbReference>
<organism evidence="3 4">
    <name type="scientific">Echria macrotheca</name>
    <dbReference type="NCBI Taxonomy" id="438768"/>
    <lineage>
        <taxon>Eukaryota</taxon>
        <taxon>Fungi</taxon>
        <taxon>Dikarya</taxon>
        <taxon>Ascomycota</taxon>
        <taxon>Pezizomycotina</taxon>
        <taxon>Sordariomycetes</taxon>
        <taxon>Sordariomycetidae</taxon>
        <taxon>Sordariales</taxon>
        <taxon>Schizotheciaceae</taxon>
        <taxon>Echria</taxon>
    </lineage>
</organism>
<feature type="domain" description="N-acetyltransferase" evidence="2">
    <location>
        <begin position="130"/>
        <end position="264"/>
    </location>
</feature>
<evidence type="ECO:0000313" key="3">
    <source>
        <dbReference type="EMBL" id="KAK1758881.1"/>
    </source>
</evidence>
<evidence type="ECO:0000259" key="2">
    <source>
        <dbReference type="PROSITE" id="PS51186"/>
    </source>
</evidence>
<dbReference type="Gene3D" id="3.40.630.30">
    <property type="match status" value="1"/>
</dbReference>
<keyword evidence="4" id="KW-1185">Reference proteome</keyword>
<name>A0AAJ0BIK1_9PEZI</name>
<evidence type="ECO:0000313" key="4">
    <source>
        <dbReference type="Proteomes" id="UP001239445"/>
    </source>
</evidence>
<dbReference type="GO" id="GO:0016747">
    <property type="term" value="F:acyltransferase activity, transferring groups other than amino-acyl groups"/>
    <property type="evidence" value="ECO:0007669"/>
    <property type="project" value="InterPro"/>
</dbReference>